<dbReference type="EMBL" id="HG937693">
    <property type="protein sequence ID" value="CDP33898.1"/>
    <property type="molecule type" value="Genomic_DNA"/>
</dbReference>
<proteinExistence type="predicted"/>
<organism evidence="1">
    <name type="scientific">Blastobotrys adeninivorans</name>
    <name type="common">Yeast</name>
    <name type="synonym">Arxula adeninivorans</name>
    <dbReference type="NCBI Taxonomy" id="409370"/>
    <lineage>
        <taxon>Eukaryota</taxon>
        <taxon>Fungi</taxon>
        <taxon>Dikarya</taxon>
        <taxon>Ascomycota</taxon>
        <taxon>Saccharomycotina</taxon>
        <taxon>Dipodascomycetes</taxon>
        <taxon>Dipodascales</taxon>
        <taxon>Trichomonascaceae</taxon>
        <taxon>Blastobotrys</taxon>
    </lineage>
</organism>
<protein>
    <submittedName>
        <fullName evidence="1">ARAD1C00110p</fullName>
    </submittedName>
</protein>
<name>A0A060SYV1_BLAAD</name>
<dbReference type="AlphaFoldDB" id="A0A060SYV1"/>
<evidence type="ECO:0000313" key="1">
    <source>
        <dbReference type="EMBL" id="CDP33898.1"/>
    </source>
</evidence>
<reference evidence="1" key="1">
    <citation type="submission" date="2014-02" db="EMBL/GenBank/DDBJ databases">
        <authorList>
            <person name="Genoscope - CEA"/>
        </authorList>
    </citation>
    <scope>NUCLEOTIDE SEQUENCE</scope>
    <source>
        <strain evidence="1">LS3</strain>
    </source>
</reference>
<gene>
    <name evidence="1" type="ORF">GNLVRS02_ARAD1C00110g</name>
</gene>
<sequence length="86" mass="9786">MPITSIHAFQYTSQGSLPNYTSAYLSLGTPHHAYRRRIARLKAPTDSSLDLKSTALFTLFMLTSFQISARRFPSKRLLLTMSMWTS</sequence>
<accession>A0A060SYV1</accession>
<reference evidence="1" key="2">
    <citation type="submission" date="2014-06" db="EMBL/GenBank/DDBJ databases">
        <title>The complete genome of Blastobotrys (Arxula) adeninivorans LS3 - a yeast of biotechnological interest.</title>
        <authorList>
            <person name="Kunze G."/>
            <person name="Gaillardin C."/>
            <person name="Czernicka M."/>
            <person name="Durrens P."/>
            <person name="Martin T."/>
            <person name="Boer E."/>
            <person name="Gabaldon T."/>
            <person name="Cruz J."/>
            <person name="Talla E."/>
            <person name="Marck C."/>
            <person name="Goffeau A."/>
            <person name="Barbe V."/>
            <person name="Baret P."/>
            <person name="Baronian K."/>
            <person name="Beier S."/>
            <person name="Bleykasten C."/>
            <person name="Bode R."/>
            <person name="Casaregola S."/>
            <person name="Despons L."/>
            <person name="Fairhead C."/>
            <person name="Giersberg M."/>
            <person name="Gierski P."/>
            <person name="Hahnel U."/>
            <person name="Hartmann A."/>
            <person name="Jankowska D."/>
            <person name="Jubin C."/>
            <person name="Jung P."/>
            <person name="Lafontaine I."/>
            <person name="Leh-Louis V."/>
            <person name="Lemaire M."/>
            <person name="Marcet-Houben M."/>
            <person name="Mascher M."/>
            <person name="Morel G."/>
            <person name="Richard G.-F."/>
            <person name="Riechen J."/>
            <person name="Sacerdot C."/>
            <person name="Sarkar A."/>
            <person name="Savel G."/>
            <person name="Schacherer J."/>
            <person name="Sherman D."/>
            <person name="Straub M.-L."/>
            <person name="Stein N."/>
            <person name="Thierry A."/>
            <person name="Trautwein-Schult A."/>
            <person name="Westhof E."/>
            <person name="Worch S."/>
            <person name="Dujon B."/>
            <person name="Souciet J.-L."/>
            <person name="Wincker P."/>
            <person name="Scholz U."/>
            <person name="Neuveglise N."/>
        </authorList>
    </citation>
    <scope>NUCLEOTIDE SEQUENCE</scope>
    <source>
        <strain evidence="1">LS3</strain>
    </source>
</reference>